<evidence type="ECO:0000256" key="3">
    <source>
        <dbReference type="RuleBase" id="RU003690"/>
    </source>
</evidence>
<evidence type="ECO:0008006" key="6">
    <source>
        <dbReference type="Google" id="ProtNLM"/>
    </source>
</evidence>
<dbReference type="SUPFAM" id="SSF51445">
    <property type="entry name" value="(Trans)glycosidases"/>
    <property type="match status" value="1"/>
</dbReference>
<dbReference type="GO" id="GO:0008422">
    <property type="term" value="F:beta-glucosidase activity"/>
    <property type="evidence" value="ECO:0007669"/>
    <property type="project" value="TreeGrafter"/>
</dbReference>
<evidence type="ECO:0000256" key="2">
    <source>
        <dbReference type="ARBA" id="ARBA00022801"/>
    </source>
</evidence>
<evidence type="ECO:0000313" key="5">
    <source>
        <dbReference type="Proteomes" id="UP001417504"/>
    </source>
</evidence>
<proteinExistence type="inferred from homology"/>
<evidence type="ECO:0000313" key="4">
    <source>
        <dbReference type="EMBL" id="KAK9146278.1"/>
    </source>
</evidence>
<accession>A0AAP0K5D3</accession>
<dbReference type="Gene3D" id="3.20.20.80">
    <property type="entry name" value="Glycosidases"/>
    <property type="match status" value="1"/>
</dbReference>
<keyword evidence="5" id="KW-1185">Reference proteome</keyword>
<dbReference type="EMBL" id="JBBNAE010000002">
    <property type="protein sequence ID" value="KAK9146278.1"/>
    <property type="molecule type" value="Genomic_DNA"/>
</dbReference>
<reference evidence="4 5" key="1">
    <citation type="submission" date="2024-01" db="EMBL/GenBank/DDBJ databases">
        <title>Genome assemblies of Stephania.</title>
        <authorList>
            <person name="Yang L."/>
        </authorList>
    </citation>
    <scope>NUCLEOTIDE SEQUENCE [LARGE SCALE GENOMIC DNA]</scope>
    <source>
        <strain evidence="4">QJT</strain>
        <tissue evidence="4">Leaf</tissue>
    </source>
</reference>
<protein>
    <recommendedName>
        <fullName evidence="6">Beta-glucosidase</fullName>
    </recommendedName>
</protein>
<dbReference type="Proteomes" id="UP001417504">
    <property type="component" value="Unassembled WGS sequence"/>
</dbReference>
<dbReference type="PRINTS" id="PR00131">
    <property type="entry name" value="GLHYDRLASE1"/>
</dbReference>
<dbReference type="PANTHER" id="PTHR10353">
    <property type="entry name" value="GLYCOSYL HYDROLASE"/>
    <property type="match status" value="1"/>
</dbReference>
<dbReference type="Pfam" id="PF00232">
    <property type="entry name" value="Glyco_hydro_1"/>
    <property type="match status" value="1"/>
</dbReference>
<gene>
    <name evidence="4" type="ORF">Sjap_006181</name>
</gene>
<evidence type="ECO:0000256" key="1">
    <source>
        <dbReference type="ARBA" id="ARBA00010838"/>
    </source>
</evidence>
<comment type="caution">
    <text evidence="4">The sequence shown here is derived from an EMBL/GenBank/DDBJ whole genome shotgun (WGS) entry which is preliminary data.</text>
</comment>
<dbReference type="InterPro" id="IPR033132">
    <property type="entry name" value="GH_1_N_CS"/>
</dbReference>
<comment type="similarity">
    <text evidence="1 3">Belongs to the glycosyl hydrolase 1 family.</text>
</comment>
<dbReference type="PANTHER" id="PTHR10353:SF267">
    <property type="entry name" value="BETA-GLUCOSIDASE"/>
    <property type="match status" value="1"/>
</dbReference>
<dbReference type="AlphaFoldDB" id="A0AAP0K5D3"/>
<dbReference type="FunFam" id="3.20.20.80:FF:000020">
    <property type="entry name" value="Beta-glucosidase 12"/>
    <property type="match status" value="1"/>
</dbReference>
<dbReference type="InterPro" id="IPR017853">
    <property type="entry name" value="GH"/>
</dbReference>
<dbReference type="GO" id="GO:0005975">
    <property type="term" value="P:carbohydrate metabolic process"/>
    <property type="evidence" value="ECO:0007669"/>
    <property type="project" value="InterPro"/>
</dbReference>
<dbReference type="PROSITE" id="PS00653">
    <property type="entry name" value="GLYCOSYL_HYDROL_F1_2"/>
    <property type="match status" value="1"/>
</dbReference>
<organism evidence="4 5">
    <name type="scientific">Stephania japonica</name>
    <dbReference type="NCBI Taxonomy" id="461633"/>
    <lineage>
        <taxon>Eukaryota</taxon>
        <taxon>Viridiplantae</taxon>
        <taxon>Streptophyta</taxon>
        <taxon>Embryophyta</taxon>
        <taxon>Tracheophyta</taxon>
        <taxon>Spermatophyta</taxon>
        <taxon>Magnoliopsida</taxon>
        <taxon>Ranunculales</taxon>
        <taxon>Menispermaceae</taxon>
        <taxon>Menispermoideae</taxon>
        <taxon>Cissampelideae</taxon>
        <taxon>Stephania</taxon>
    </lineage>
</organism>
<name>A0AAP0K5D3_9MAGN</name>
<keyword evidence="2" id="KW-0378">Hydrolase</keyword>
<dbReference type="InterPro" id="IPR001360">
    <property type="entry name" value="Glyco_hydro_1"/>
</dbReference>
<sequence>MAFMTASQIAPMAEVTLSRLHKSTPGGLFFSRKDFPKDFVFGAGSSAYQIEGAANEGGRGKSIWDTFTHNHPEKITGGANGDVAVDGYNRYKEDVQLAKDIGLDVYRFSISWSRVLPRGKKIKGLPNEGVNEEGIKYYSDLIDELKSNGIEPFITLFHWDLPQALDDEYRGFLSPLIVDDFAEYAKLCFDRFGDRCSLWTTLNEPHTFCTFGYDKGIHAPGRCSPSAANKWEGFGNSAKEPYIVAHHMLLAHAAAFNLYKASHDGKIGITANCHWFMPYSETENDKAAAQRTLDFTFGWFADPLFFGEYPESMRAVMDERLKNVIDVTQVKRVKGTLDFIGVNYYTARYCKQLFHKPNDEPRFSTDSQASATAMKDGVPIGDSGDSPWLYLYPKGLEELLLYAKDKYNNPVIYVTENGCDDLNKDDDPGSLTESIEDVRRVKCYKGHIDYLLSARKKGVNVKGFVAWSLTDNFEWAYGYSYRFGINYVDYKDGLKRYPKLSSFYLKNSLMVEKFNK</sequence>